<evidence type="ECO:0000313" key="8">
    <source>
        <dbReference type="EMBL" id="ENX36005.1"/>
    </source>
</evidence>
<proteinExistence type="predicted"/>
<evidence type="ECO:0000256" key="2">
    <source>
        <dbReference type="ARBA" id="ARBA00022729"/>
    </source>
</evidence>
<dbReference type="Gene3D" id="3.30.1330.60">
    <property type="entry name" value="OmpA-like domain"/>
    <property type="match status" value="1"/>
</dbReference>
<dbReference type="NCBIfam" id="NF047726">
    <property type="entry name" value="AutTranAdhPGAsTpgA"/>
    <property type="match status" value="1"/>
</dbReference>
<reference evidence="8 9" key="1">
    <citation type="submission" date="2013-02" db="EMBL/GenBank/DDBJ databases">
        <title>The Genome Sequence of Acinetobacter sp. NIPH 1859.</title>
        <authorList>
            <consortium name="The Broad Institute Genome Sequencing Platform"/>
            <consortium name="The Broad Institute Genome Sequencing Center for Infectious Disease"/>
            <person name="Cerqueira G."/>
            <person name="Feldgarden M."/>
            <person name="Courvalin P."/>
            <person name="Perichon B."/>
            <person name="Grillot-Courvalin C."/>
            <person name="Clermont D."/>
            <person name="Rocha E."/>
            <person name="Yoon E.-J."/>
            <person name="Nemec A."/>
            <person name="Walker B."/>
            <person name="Young S.K."/>
            <person name="Zeng Q."/>
            <person name="Gargeya S."/>
            <person name="Fitzgerald M."/>
            <person name="Haas B."/>
            <person name="Abouelleil A."/>
            <person name="Alvarado L."/>
            <person name="Arachchi H.M."/>
            <person name="Berlin A.M."/>
            <person name="Chapman S.B."/>
            <person name="Dewar J."/>
            <person name="Goldberg J."/>
            <person name="Griggs A."/>
            <person name="Gujja S."/>
            <person name="Hansen M."/>
            <person name="Howarth C."/>
            <person name="Imamovic A."/>
            <person name="Larimer J."/>
            <person name="McCowan C."/>
            <person name="Murphy C."/>
            <person name="Neiman D."/>
            <person name="Pearson M."/>
            <person name="Priest M."/>
            <person name="Roberts A."/>
            <person name="Saif S."/>
            <person name="Shea T."/>
            <person name="Sisk P."/>
            <person name="Sykes S."/>
            <person name="Wortman J."/>
            <person name="Nusbaum C."/>
            <person name="Birren B."/>
        </authorList>
    </citation>
    <scope>NUCLEOTIDE SEQUENCE [LARGE SCALE GENOMIC DNA]</scope>
    <source>
        <strain evidence="8 9">NIPH 1859</strain>
    </source>
</reference>
<comment type="subcellular location">
    <subcellularLocation>
        <location evidence="1">Cell outer membrane</location>
    </subcellularLocation>
</comment>
<dbReference type="InterPro" id="IPR050330">
    <property type="entry name" value="Bact_OuterMem_StrucFunc"/>
</dbReference>
<dbReference type="PRINTS" id="PR01021">
    <property type="entry name" value="OMPADOMAIN"/>
</dbReference>
<keyword evidence="9" id="KW-1185">Reference proteome</keyword>
<dbReference type="SUPFAM" id="SSF103088">
    <property type="entry name" value="OmpA-like"/>
    <property type="match status" value="1"/>
</dbReference>
<sequence length="263" mass="29721">MNKIQMLTMVSLLGITCSSLAETPVSEVESSKTQDVTFPEMNKSYLKLVKRYEYNDVARLDIGMNKDQFRHILGNPQFSEGVFAVRVWNYVLDIRVPNTQDYKRCQLRIDFDKQYIADRLSWKDEECQGLMALGVNNLIPATPIQSAAQTATVFFAFDRSDANSIESGSSNLSNIIESIQQSQKPVVISGYADRLGKFFYNQELSSRRANTVAKLLVRQGVDPARIQLQVSGGTSVYQECSNQSRNVQVVQCLAPNRRVNINW</sequence>
<dbReference type="InterPro" id="IPR036737">
    <property type="entry name" value="OmpA-like_sf"/>
</dbReference>
<evidence type="ECO:0000313" key="9">
    <source>
        <dbReference type="Proteomes" id="UP000013009"/>
    </source>
</evidence>
<dbReference type="EMBL" id="APRZ01000007">
    <property type="protein sequence ID" value="ENX36005.1"/>
    <property type="molecule type" value="Genomic_DNA"/>
</dbReference>
<dbReference type="Pfam" id="PF04355">
    <property type="entry name" value="BamE"/>
    <property type="match status" value="1"/>
</dbReference>
<dbReference type="CDD" id="cd07185">
    <property type="entry name" value="OmpA_C-like"/>
    <property type="match status" value="1"/>
</dbReference>
<dbReference type="RefSeq" id="WP_005270333.1">
    <property type="nucleotide sequence ID" value="NZ_KB850194.1"/>
</dbReference>
<dbReference type="GO" id="GO:0009279">
    <property type="term" value="C:cell outer membrane"/>
    <property type="evidence" value="ECO:0007669"/>
    <property type="project" value="UniProtKB-SubCell"/>
</dbReference>
<evidence type="ECO:0000256" key="4">
    <source>
        <dbReference type="ARBA" id="ARBA00023237"/>
    </source>
</evidence>
<keyword evidence="2 6" id="KW-0732">Signal</keyword>
<protein>
    <recommendedName>
        <fullName evidence="7">OmpA-like domain-containing protein</fullName>
    </recommendedName>
</protein>
<evidence type="ECO:0000259" key="7">
    <source>
        <dbReference type="PROSITE" id="PS51123"/>
    </source>
</evidence>
<dbReference type="HOGENOM" id="CLU_016890_11_0_6"/>
<dbReference type="InterPro" id="IPR037873">
    <property type="entry name" value="BamE-like"/>
</dbReference>
<dbReference type="InterPro" id="IPR007450">
    <property type="entry name" value="BamE_dom"/>
</dbReference>
<dbReference type="InterPro" id="IPR006664">
    <property type="entry name" value="OMP_bac"/>
</dbReference>
<dbReference type="OrthoDB" id="1149075at2"/>
<evidence type="ECO:0000256" key="5">
    <source>
        <dbReference type="PROSITE-ProRule" id="PRU00473"/>
    </source>
</evidence>
<keyword evidence="3 5" id="KW-0472">Membrane</keyword>
<comment type="caution">
    <text evidence="8">The sequence shown here is derived from an EMBL/GenBank/DDBJ whole genome shotgun (WGS) entry which is preliminary data.</text>
</comment>
<dbReference type="PANTHER" id="PTHR30329">
    <property type="entry name" value="STATOR ELEMENT OF FLAGELLAR MOTOR COMPLEX"/>
    <property type="match status" value="1"/>
</dbReference>
<feature type="signal peptide" evidence="6">
    <location>
        <begin position="1"/>
        <end position="21"/>
    </location>
</feature>
<name>N9RBN0_9GAMM</name>
<evidence type="ECO:0000256" key="6">
    <source>
        <dbReference type="SAM" id="SignalP"/>
    </source>
</evidence>
<dbReference type="Pfam" id="PF00691">
    <property type="entry name" value="OmpA"/>
    <property type="match status" value="1"/>
</dbReference>
<dbReference type="AlphaFoldDB" id="N9RBN0"/>
<accession>N9RBN0</accession>
<evidence type="ECO:0000256" key="1">
    <source>
        <dbReference type="ARBA" id="ARBA00004442"/>
    </source>
</evidence>
<gene>
    <name evidence="8" type="ORF">F889_00704</name>
</gene>
<evidence type="ECO:0000256" key="3">
    <source>
        <dbReference type="ARBA" id="ARBA00023136"/>
    </source>
</evidence>
<dbReference type="Gene3D" id="3.30.1450.10">
    <property type="match status" value="1"/>
</dbReference>
<dbReference type="Proteomes" id="UP000013009">
    <property type="component" value="Unassembled WGS sequence"/>
</dbReference>
<organism evidence="8 9">
    <name type="scientific">Acinetobacter colistiniresistens</name>
    <dbReference type="NCBI Taxonomy" id="280145"/>
    <lineage>
        <taxon>Bacteria</taxon>
        <taxon>Pseudomonadati</taxon>
        <taxon>Pseudomonadota</taxon>
        <taxon>Gammaproteobacteria</taxon>
        <taxon>Moraxellales</taxon>
        <taxon>Moraxellaceae</taxon>
        <taxon>Acinetobacter</taxon>
    </lineage>
</organism>
<dbReference type="PATRIC" id="fig|1217695.3.peg.680"/>
<keyword evidence="4" id="KW-0998">Cell outer membrane</keyword>
<dbReference type="PROSITE" id="PS51123">
    <property type="entry name" value="OMPA_2"/>
    <property type="match status" value="1"/>
</dbReference>
<dbReference type="PANTHER" id="PTHR30329:SF21">
    <property type="entry name" value="LIPOPROTEIN YIAD-RELATED"/>
    <property type="match status" value="1"/>
</dbReference>
<feature type="domain" description="OmpA-like" evidence="7">
    <location>
        <begin position="142"/>
        <end position="263"/>
    </location>
</feature>
<feature type="chain" id="PRO_5004151017" description="OmpA-like domain-containing protein" evidence="6">
    <location>
        <begin position="22"/>
        <end position="263"/>
    </location>
</feature>
<dbReference type="InterPro" id="IPR006665">
    <property type="entry name" value="OmpA-like"/>
</dbReference>